<protein>
    <submittedName>
        <fullName evidence="3">Type II secretion system protein</fullName>
    </submittedName>
</protein>
<evidence type="ECO:0000313" key="3">
    <source>
        <dbReference type="EMBL" id="WOO42116.1"/>
    </source>
</evidence>
<reference evidence="3 4" key="1">
    <citation type="submission" date="2023-10" db="EMBL/GenBank/DDBJ databases">
        <title>Rubellicoccus peritrichatus gen. nov., sp. nov., isolated from an algae of coral reef tank.</title>
        <authorList>
            <person name="Luo J."/>
        </authorList>
    </citation>
    <scope>NUCLEOTIDE SEQUENCE [LARGE SCALE GENOMIC DNA]</scope>
    <source>
        <strain evidence="3 4">CR14</strain>
    </source>
</reference>
<proteinExistence type="predicted"/>
<dbReference type="AlphaFoldDB" id="A0AAQ3LAZ6"/>
<evidence type="ECO:0000256" key="2">
    <source>
        <dbReference type="SAM" id="Phobius"/>
    </source>
</evidence>
<gene>
    <name evidence="3" type="ORF">RZN69_03380</name>
</gene>
<keyword evidence="4" id="KW-1185">Reference proteome</keyword>
<feature type="transmembrane region" description="Helical" evidence="2">
    <location>
        <begin position="12"/>
        <end position="33"/>
    </location>
</feature>
<keyword evidence="2" id="KW-1133">Transmembrane helix</keyword>
<evidence type="ECO:0000313" key="4">
    <source>
        <dbReference type="Proteomes" id="UP001304300"/>
    </source>
</evidence>
<dbReference type="Gene3D" id="3.30.700.10">
    <property type="entry name" value="Glycoprotein, Type 4 Pilin"/>
    <property type="match status" value="1"/>
</dbReference>
<dbReference type="GO" id="GO:0015628">
    <property type="term" value="P:protein secretion by the type II secretion system"/>
    <property type="evidence" value="ECO:0007669"/>
    <property type="project" value="InterPro"/>
</dbReference>
<dbReference type="InterPro" id="IPR045584">
    <property type="entry name" value="Pilin-like"/>
</dbReference>
<dbReference type="NCBIfam" id="TIGR02532">
    <property type="entry name" value="IV_pilin_GFxxxE"/>
    <property type="match status" value="1"/>
</dbReference>
<dbReference type="InterPro" id="IPR012902">
    <property type="entry name" value="N_methyl_site"/>
</dbReference>
<dbReference type="GO" id="GO:0015627">
    <property type="term" value="C:type II protein secretion system complex"/>
    <property type="evidence" value="ECO:0007669"/>
    <property type="project" value="InterPro"/>
</dbReference>
<dbReference type="InterPro" id="IPR000983">
    <property type="entry name" value="Bac_GSPG_pilin"/>
</dbReference>
<dbReference type="KEGG" id="puo:RZN69_03380"/>
<accession>A0AAQ3LAZ6</accession>
<dbReference type="SUPFAM" id="SSF54523">
    <property type="entry name" value="Pili subunits"/>
    <property type="match status" value="1"/>
</dbReference>
<name>A0AAQ3LAZ6_9BACT</name>
<dbReference type="Proteomes" id="UP001304300">
    <property type="component" value="Chromosome"/>
</dbReference>
<dbReference type="PRINTS" id="PR00813">
    <property type="entry name" value="BCTERIALGSPG"/>
</dbReference>
<dbReference type="EMBL" id="CP136920">
    <property type="protein sequence ID" value="WOO42116.1"/>
    <property type="molecule type" value="Genomic_DNA"/>
</dbReference>
<dbReference type="PANTHER" id="PTHR30093">
    <property type="entry name" value="GENERAL SECRETION PATHWAY PROTEIN G"/>
    <property type="match status" value="1"/>
</dbReference>
<dbReference type="Pfam" id="PF07963">
    <property type="entry name" value="N_methyl"/>
    <property type="match status" value="1"/>
</dbReference>
<keyword evidence="1" id="KW-0488">Methylation</keyword>
<dbReference type="RefSeq" id="WP_317834600.1">
    <property type="nucleotide sequence ID" value="NZ_CP136920.1"/>
</dbReference>
<sequence length="235" mass="26222">MSLDFRNKGFSLVELLIVVAITGVLVAILLPVLGNVREQSQTTTCASNLRQLHVAIQLYANDNDGELAVAKHDAKAVHWTQIISPYLGGDDDLKSWEKPSEVCECPSWKSEPDYNPNLTWLWGYAMNVVPGLDPGTPEHNYRFNLDRRNSDGALVGWAGFYNLSQITYADRRPLFMDGRDWLMRGDSLDLVAPNRHGHGKCNVVFFDGHIEVLDGESILQAVSDPKNYSHHTTGS</sequence>
<evidence type="ECO:0000256" key="1">
    <source>
        <dbReference type="ARBA" id="ARBA00022481"/>
    </source>
</evidence>
<keyword evidence="2" id="KW-0812">Transmembrane</keyword>
<dbReference type="PROSITE" id="PS00409">
    <property type="entry name" value="PROKAR_NTER_METHYL"/>
    <property type="match status" value="1"/>
</dbReference>
<organism evidence="3 4">
    <name type="scientific">Rubellicoccus peritrichatus</name>
    <dbReference type="NCBI Taxonomy" id="3080537"/>
    <lineage>
        <taxon>Bacteria</taxon>
        <taxon>Pseudomonadati</taxon>
        <taxon>Verrucomicrobiota</taxon>
        <taxon>Opitutia</taxon>
        <taxon>Puniceicoccales</taxon>
        <taxon>Cerasicoccaceae</taxon>
        <taxon>Rubellicoccus</taxon>
    </lineage>
</organism>
<keyword evidence="2" id="KW-0472">Membrane</keyword>